<accession>A0A4Q9G305</accession>
<gene>
    <name evidence="3" type="ORF">EYE42_11905</name>
</gene>
<evidence type="ECO:0000313" key="4">
    <source>
        <dbReference type="Proteomes" id="UP000293520"/>
    </source>
</evidence>
<dbReference type="AlphaFoldDB" id="A0A4Q9G305"/>
<feature type="domain" description="DUF7282" evidence="2">
    <location>
        <begin position="28"/>
        <end position="133"/>
    </location>
</feature>
<dbReference type="Pfam" id="PF23951">
    <property type="entry name" value="DUF7282"/>
    <property type="match status" value="1"/>
</dbReference>
<sequence>MPLFKAFATAVALVPAAAGIAAAENVISADQQEFGQSVIIQSVTAEQDGWLVMHAVQDGQAVVPASIGHTYIKAGTTENVAVALTEPSEGGPLVVMIHVDDGEAGVYEFGPDSTEHDKPVMGDDGPVVAKFEVAN</sequence>
<dbReference type="InterPro" id="IPR055706">
    <property type="entry name" value="Slg1/2_DUF7282"/>
</dbReference>
<name>A0A4Q9G305_9RHOB</name>
<dbReference type="Proteomes" id="UP000293520">
    <property type="component" value="Unassembled WGS sequence"/>
</dbReference>
<feature type="chain" id="PRO_5020730641" description="DUF7282 domain-containing protein" evidence="1">
    <location>
        <begin position="24"/>
        <end position="135"/>
    </location>
</feature>
<dbReference type="EMBL" id="SISK01000009">
    <property type="protein sequence ID" value="TBN38605.1"/>
    <property type="molecule type" value="Genomic_DNA"/>
</dbReference>
<organism evidence="3 4">
    <name type="scientific">Paracoccus subflavus</name>
    <dbReference type="NCBI Taxonomy" id="2528244"/>
    <lineage>
        <taxon>Bacteria</taxon>
        <taxon>Pseudomonadati</taxon>
        <taxon>Pseudomonadota</taxon>
        <taxon>Alphaproteobacteria</taxon>
        <taxon>Rhodobacterales</taxon>
        <taxon>Paracoccaceae</taxon>
        <taxon>Paracoccus</taxon>
    </lineage>
</organism>
<dbReference type="RefSeq" id="WP_130991558.1">
    <property type="nucleotide sequence ID" value="NZ_SISK01000009.1"/>
</dbReference>
<keyword evidence="1" id="KW-0732">Signal</keyword>
<comment type="caution">
    <text evidence="3">The sequence shown here is derived from an EMBL/GenBank/DDBJ whole genome shotgun (WGS) entry which is preliminary data.</text>
</comment>
<evidence type="ECO:0000313" key="3">
    <source>
        <dbReference type="EMBL" id="TBN38605.1"/>
    </source>
</evidence>
<feature type="signal peptide" evidence="1">
    <location>
        <begin position="1"/>
        <end position="23"/>
    </location>
</feature>
<protein>
    <recommendedName>
        <fullName evidence="2">DUF7282 domain-containing protein</fullName>
    </recommendedName>
</protein>
<reference evidence="3 4" key="1">
    <citation type="submission" date="2019-02" db="EMBL/GenBank/DDBJ databases">
        <title>Paracoccus subflavus sp. nov., isolated from marine sediment of the Pacific Ocean.</title>
        <authorList>
            <person name="Zhang G."/>
        </authorList>
    </citation>
    <scope>NUCLEOTIDE SEQUENCE [LARGE SCALE GENOMIC DNA]</scope>
    <source>
        <strain evidence="3 4">GY0581</strain>
    </source>
</reference>
<dbReference type="OrthoDB" id="7605232at2"/>
<evidence type="ECO:0000256" key="1">
    <source>
        <dbReference type="SAM" id="SignalP"/>
    </source>
</evidence>
<evidence type="ECO:0000259" key="2">
    <source>
        <dbReference type="Pfam" id="PF23951"/>
    </source>
</evidence>
<proteinExistence type="predicted"/>
<keyword evidence="4" id="KW-1185">Reference proteome</keyword>